<name>A0A7J3Y036_9CREN</name>
<proteinExistence type="inferred from homology"/>
<protein>
    <recommendedName>
        <fullName evidence="6">DNA/RNA-binding protein Alba</fullName>
    </recommendedName>
</protein>
<evidence type="ECO:0000256" key="2">
    <source>
        <dbReference type="ARBA" id="ARBA00022454"/>
    </source>
</evidence>
<dbReference type="SUPFAM" id="SSF82704">
    <property type="entry name" value="AlbA-like"/>
    <property type="match status" value="1"/>
</dbReference>
<dbReference type="GO" id="GO:0005737">
    <property type="term" value="C:cytoplasm"/>
    <property type="evidence" value="ECO:0007669"/>
    <property type="project" value="UniProtKB-SubCell"/>
</dbReference>
<dbReference type="GO" id="GO:0003690">
    <property type="term" value="F:double-stranded DNA binding"/>
    <property type="evidence" value="ECO:0007669"/>
    <property type="project" value="UniProtKB-UniRule"/>
</dbReference>
<comment type="PTM">
    <text evidence="6">Acetylated. Acetylation at Lys-15 decreases DNA-binding affinity.</text>
</comment>
<evidence type="ECO:0000256" key="4">
    <source>
        <dbReference type="ARBA" id="ARBA00023067"/>
    </source>
</evidence>
<dbReference type="HAMAP" id="MF_01122">
    <property type="entry name" value="AlbA"/>
    <property type="match status" value="1"/>
</dbReference>
<dbReference type="NCBIfam" id="TIGR00285">
    <property type="entry name" value="DNA-binding protein Alba"/>
    <property type="match status" value="1"/>
</dbReference>
<evidence type="ECO:0000313" key="8">
    <source>
        <dbReference type="EMBL" id="HHP68302.1"/>
    </source>
</evidence>
<sequence length="97" mass="10695">MAVQPQSANTVLVGKKPVMNYVIAVLTLVHQGIKEIYIKARGRAISKAVDTVEIVRNRFLPGKVDVDEIKIGSQTVTNPQGKESRVSIIEIKIKVKE</sequence>
<dbReference type="GO" id="GO:0005694">
    <property type="term" value="C:chromosome"/>
    <property type="evidence" value="ECO:0007669"/>
    <property type="project" value="UniProtKB-SubCell"/>
</dbReference>
<feature type="domain" description="DNA/RNA-binding protein Alba-like" evidence="7">
    <location>
        <begin position="9"/>
        <end position="73"/>
    </location>
</feature>
<evidence type="ECO:0000256" key="6">
    <source>
        <dbReference type="HAMAP-Rule" id="MF_01122"/>
    </source>
</evidence>
<dbReference type="InterPro" id="IPR002775">
    <property type="entry name" value="DNA/RNA-bd_Alba-like"/>
</dbReference>
<dbReference type="Gene3D" id="3.30.110.20">
    <property type="entry name" value="Alba-like domain"/>
    <property type="match status" value="1"/>
</dbReference>
<dbReference type="AlphaFoldDB" id="A0A7J3Y036"/>
<feature type="modified residue" description="N6-acetyllysine" evidence="6">
    <location>
        <position position="15"/>
    </location>
</feature>
<keyword evidence="4 6" id="KW-0226">DNA condensation</keyword>
<keyword evidence="3 6" id="KW-0963">Cytoplasm</keyword>
<evidence type="ECO:0000259" key="7">
    <source>
        <dbReference type="Pfam" id="PF01918"/>
    </source>
</evidence>
<accession>A0A7J3Y036</accession>
<evidence type="ECO:0000256" key="3">
    <source>
        <dbReference type="ARBA" id="ARBA00022490"/>
    </source>
</evidence>
<keyword evidence="6" id="KW-0007">Acetylation</keyword>
<comment type="caution">
    <text evidence="8">The sequence shown here is derived from an EMBL/GenBank/DDBJ whole genome shotgun (WGS) entry which is preliminary data.</text>
</comment>
<evidence type="ECO:0000256" key="1">
    <source>
        <dbReference type="ARBA" id="ARBA00008018"/>
    </source>
</evidence>
<dbReference type="EMBL" id="DRYK01000078">
    <property type="protein sequence ID" value="HHP68302.1"/>
    <property type="molecule type" value="Genomic_DNA"/>
</dbReference>
<keyword evidence="5 6" id="KW-0238">DNA-binding</keyword>
<comment type="similarity">
    <text evidence="1 6">Belongs to the histone-like Alba family.</text>
</comment>
<organism evidence="8">
    <name type="scientific">Thermogladius calderae</name>
    <dbReference type="NCBI Taxonomy" id="1200300"/>
    <lineage>
        <taxon>Archaea</taxon>
        <taxon>Thermoproteota</taxon>
        <taxon>Thermoprotei</taxon>
        <taxon>Desulfurococcales</taxon>
        <taxon>Desulfurococcaceae</taxon>
        <taxon>Thermogladius</taxon>
    </lineage>
</organism>
<dbReference type="Pfam" id="PF01918">
    <property type="entry name" value="Alba"/>
    <property type="match status" value="1"/>
</dbReference>
<reference evidence="8" key="1">
    <citation type="journal article" date="2020" name="mSystems">
        <title>Genome- and Community-Level Interaction Insights into Carbon Utilization and Element Cycling Functions of Hydrothermarchaeota in Hydrothermal Sediment.</title>
        <authorList>
            <person name="Zhou Z."/>
            <person name="Liu Y."/>
            <person name="Xu W."/>
            <person name="Pan J."/>
            <person name="Luo Z.H."/>
            <person name="Li M."/>
        </authorList>
    </citation>
    <scope>NUCLEOTIDE SEQUENCE [LARGE SCALE GENOMIC DNA]</scope>
    <source>
        <strain evidence="8">SpSt-110</strain>
    </source>
</reference>
<dbReference type="GO" id="GO:0030261">
    <property type="term" value="P:chromosome condensation"/>
    <property type="evidence" value="ECO:0007669"/>
    <property type="project" value="UniProtKB-KW"/>
</dbReference>
<dbReference type="GO" id="GO:0003723">
    <property type="term" value="F:RNA binding"/>
    <property type="evidence" value="ECO:0007669"/>
    <property type="project" value="InterPro"/>
</dbReference>
<dbReference type="InterPro" id="IPR036882">
    <property type="entry name" value="Alba-like_dom_sf"/>
</dbReference>
<comment type="subcellular location">
    <subcellularLocation>
        <location evidence="6">Cytoplasm</location>
    </subcellularLocation>
    <subcellularLocation>
        <location evidence="6">Chromosome</location>
    </subcellularLocation>
</comment>
<dbReference type="NCBIfam" id="NF003088">
    <property type="entry name" value="PRK04015.1"/>
    <property type="match status" value="1"/>
</dbReference>
<gene>
    <name evidence="6 8" type="primary">albA</name>
    <name evidence="8" type="ORF">ENM60_05920</name>
</gene>
<comment type="function">
    <text evidence="6">Binds double-stranded DNA tightly but without sequence specificity. Involved in DNA compaction.</text>
</comment>
<keyword evidence="2 6" id="KW-0158">Chromosome</keyword>
<evidence type="ECO:0000256" key="5">
    <source>
        <dbReference type="ARBA" id="ARBA00023125"/>
    </source>
</evidence>
<dbReference type="InterPro" id="IPR013795">
    <property type="entry name" value="DNA/RNA-bd_Alba"/>
</dbReference>
<dbReference type="PIRSF" id="PIRSF028732">
    <property type="entry name" value="Alba"/>
    <property type="match status" value="1"/>
</dbReference>